<keyword evidence="4 5" id="KW-0694">RNA-binding</keyword>
<evidence type="ECO:0000256" key="3">
    <source>
        <dbReference type="ARBA" id="ARBA00022730"/>
    </source>
</evidence>
<keyword evidence="8" id="KW-1185">Reference proteome</keyword>
<evidence type="ECO:0000256" key="1">
    <source>
        <dbReference type="ARBA" id="ARBA00022490"/>
    </source>
</evidence>
<dbReference type="InterPro" id="IPR023153">
    <property type="entry name" value="DarP_sf"/>
</dbReference>
<dbReference type="GO" id="GO:0043022">
    <property type="term" value="F:ribosome binding"/>
    <property type="evidence" value="ECO:0007669"/>
    <property type="project" value="UniProtKB-UniRule"/>
</dbReference>
<reference evidence="7 8" key="1">
    <citation type="journal article" date="2017" name="Int. J. Syst. Evol. Microbiol.">
        <title>Oleiagrimonas citrea sp. nov., a marine bacterium isolated from tidal flat sediment and emended description of the genus Oleiagrimonas Fang et al. 2015 and Oleiagrimonas soli.</title>
        <authorList>
            <person name="Yang S.H."/>
            <person name="Seo H.S."/>
            <person name="Seong C.N."/>
            <person name="Kwon K.K."/>
        </authorList>
    </citation>
    <scope>NUCLEOTIDE SEQUENCE [LARGE SCALE GENOMIC DNA]</scope>
    <source>
        <strain evidence="7 8">MEBiC09124</strain>
    </source>
</reference>
<protein>
    <recommendedName>
        <fullName evidence="5">Dual-action ribosomal maturation protein DarP</fullName>
    </recommendedName>
    <alternativeName>
        <fullName evidence="5">Large ribosomal subunit assembly factor DarP</fullName>
    </alternativeName>
</protein>
<evidence type="ECO:0000256" key="4">
    <source>
        <dbReference type="ARBA" id="ARBA00022884"/>
    </source>
</evidence>
<organism evidence="7 8">
    <name type="scientific">Oleiagrimonas citrea</name>
    <dbReference type="NCBI Taxonomy" id="1665687"/>
    <lineage>
        <taxon>Bacteria</taxon>
        <taxon>Pseudomonadati</taxon>
        <taxon>Pseudomonadota</taxon>
        <taxon>Gammaproteobacteria</taxon>
        <taxon>Lysobacterales</taxon>
        <taxon>Rhodanobacteraceae</taxon>
        <taxon>Oleiagrimonas</taxon>
    </lineage>
</organism>
<dbReference type="HAMAP" id="MF_00765">
    <property type="entry name" value="DarP"/>
    <property type="match status" value="1"/>
</dbReference>
<name>A0A846ZKM4_9GAMM</name>
<proteinExistence type="inferred from homology"/>
<dbReference type="SUPFAM" id="SSF158710">
    <property type="entry name" value="PSPTO4464-like"/>
    <property type="match status" value="1"/>
</dbReference>
<keyword evidence="1 5" id="KW-0963">Cytoplasm</keyword>
<dbReference type="Pfam" id="PF04751">
    <property type="entry name" value="DarP"/>
    <property type="match status" value="1"/>
</dbReference>
<sequence>MAPDSHRTFSVNTGEHDSLDSQDDLGPSRSQRRRDALAVLALAEQLVALTPNRLGQIELPDDVRAEIAHVRGIRAHGARKRQMAYLAKLMRRHDEDAFAAAQAALGENHERRRQEHAALQRLETLRERLLDQGDDALGELIAQYPQIDRQHLRSLIRQARIERDANKPPRAYRDLFRALREWTGEDHS</sequence>
<dbReference type="GO" id="GO:0019843">
    <property type="term" value="F:rRNA binding"/>
    <property type="evidence" value="ECO:0007669"/>
    <property type="project" value="UniProtKB-UniRule"/>
</dbReference>
<dbReference type="PIRSF" id="PIRSF016183">
    <property type="entry name" value="UCP016183"/>
    <property type="match status" value="1"/>
</dbReference>
<dbReference type="Proteomes" id="UP000541636">
    <property type="component" value="Unassembled WGS sequence"/>
</dbReference>
<evidence type="ECO:0000256" key="5">
    <source>
        <dbReference type="HAMAP-Rule" id="MF_00765"/>
    </source>
</evidence>
<comment type="similarity">
    <text evidence="5">Belongs to the DarP family.</text>
</comment>
<keyword evidence="3 5" id="KW-0699">rRNA-binding</keyword>
<dbReference type="GO" id="GO:0005829">
    <property type="term" value="C:cytosol"/>
    <property type="evidence" value="ECO:0007669"/>
    <property type="project" value="TreeGrafter"/>
</dbReference>
<dbReference type="EMBL" id="JAAZQD010000001">
    <property type="protein sequence ID" value="NKZ37951.1"/>
    <property type="molecule type" value="Genomic_DNA"/>
</dbReference>
<dbReference type="AlphaFoldDB" id="A0A846ZKM4"/>
<accession>A0A846ZKM4</accession>
<dbReference type="Gene3D" id="1.10.60.30">
    <property type="entry name" value="PSPTO4464-like domains"/>
    <property type="match status" value="2"/>
</dbReference>
<comment type="subcellular location">
    <subcellularLocation>
        <location evidence="5">Cytoplasm</location>
    </subcellularLocation>
    <text evidence="5">Associates with late stage pre-50S ribosomal subunits.</text>
</comment>
<dbReference type="PANTHER" id="PTHR38101:SF1">
    <property type="entry name" value="UPF0307 PROTEIN YJGA"/>
    <property type="match status" value="1"/>
</dbReference>
<feature type="region of interest" description="Disordered" evidence="6">
    <location>
        <begin position="1"/>
        <end position="31"/>
    </location>
</feature>
<keyword evidence="2 5" id="KW-0690">Ribosome biogenesis</keyword>
<comment type="function">
    <text evidence="5">Member of a network of 50S ribosomal subunit biogenesis factors which assembles along the 30S-50S interface, preventing incorrect 23S rRNA structures from forming. Promotes peptidyl transferase center (PTC) maturation.</text>
</comment>
<evidence type="ECO:0000313" key="8">
    <source>
        <dbReference type="Proteomes" id="UP000541636"/>
    </source>
</evidence>
<gene>
    <name evidence="5" type="primary">darP</name>
    <name evidence="7" type="ORF">HF690_03160</name>
</gene>
<dbReference type="PANTHER" id="PTHR38101">
    <property type="entry name" value="UPF0307 PROTEIN YJGA"/>
    <property type="match status" value="1"/>
</dbReference>
<evidence type="ECO:0000313" key="7">
    <source>
        <dbReference type="EMBL" id="NKZ37951.1"/>
    </source>
</evidence>
<evidence type="ECO:0000256" key="2">
    <source>
        <dbReference type="ARBA" id="ARBA00022517"/>
    </source>
</evidence>
<comment type="caution">
    <text evidence="7">The sequence shown here is derived from an EMBL/GenBank/DDBJ whole genome shotgun (WGS) entry which is preliminary data.</text>
</comment>
<dbReference type="NCBIfam" id="NF003593">
    <property type="entry name" value="PRK05255.1-1"/>
    <property type="match status" value="1"/>
</dbReference>
<dbReference type="CDD" id="cd16331">
    <property type="entry name" value="YjgA-like"/>
    <property type="match status" value="1"/>
</dbReference>
<dbReference type="GO" id="GO:1902626">
    <property type="term" value="P:assembly of large subunit precursor of preribosome"/>
    <property type="evidence" value="ECO:0007669"/>
    <property type="project" value="UniProtKB-UniRule"/>
</dbReference>
<evidence type="ECO:0000256" key="6">
    <source>
        <dbReference type="SAM" id="MobiDB-lite"/>
    </source>
</evidence>
<dbReference type="InterPro" id="IPR006839">
    <property type="entry name" value="DarP"/>
</dbReference>